<keyword evidence="3" id="KW-1185">Reference proteome</keyword>
<dbReference type="EMBL" id="CAKXAJ010004382">
    <property type="protein sequence ID" value="CAH2208725.1"/>
    <property type="molecule type" value="Genomic_DNA"/>
</dbReference>
<accession>A0A8S4QIE0</accession>
<dbReference type="Proteomes" id="UP000838756">
    <property type="component" value="Unassembled WGS sequence"/>
</dbReference>
<comment type="caution">
    <text evidence="2">The sequence shown here is derived from an EMBL/GenBank/DDBJ whole genome shotgun (WGS) entry which is preliminary data.</text>
</comment>
<keyword evidence="1" id="KW-0175">Coiled coil</keyword>
<organism evidence="2 3">
    <name type="scientific">Pararge aegeria aegeria</name>
    <dbReference type="NCBI Taxonomy" id="348720"/>
    <lineage>
        <taxon>Eukaryota</taxon>
        <taxon>Metazoa</taxon>
        <taxon>Ecdysozoa</taxon>
        <taxon>Arthropoda</taxon>
        <taxon>Hexapoda</taxon>
        <taxon>Insecta</taxon>
        <taxon>Pterygota</taxon>
        <taxon>Neoptera</taxon>
        <taxon>Endopterygota</taxon>
        <taxon>Lepidoptera</taxon>
        <taxon>Glossata</taxon>
        <taxon>Ditrysia</taxon>
        <taxon>Papilionoidea</taxon>
        <taxon>Nymphalidae</taxon>
        <taxon>Satyrinae</taxon>
        <taxon>Satyrini</taxon>
        <taxon>Parargina</taxon>
        <taxon>Pararge</taxon>
    </lineage>
</organism>
<feature type="non-terminal residue" evidence="2">
    <location>
        <position position="1"/>
    </location>
</feature>
<dbReference type="OrthoDB" id="10069295at2759"/>
<evidence type="ECO:0000256" key="1">
    <source>
        <dbReference type="SAM" id="Coils"/>
    </source>
</evidence>
<sequence>EDDKAEGGVAARAAKWLTWWRVSGGELSALLAALRELDALPADGSPAALQRAQLAQLSDRVADAELRCAALQVDAEILRTLAGGAGRALASAAPALASAAEALAGVYHHVCAVNGTQPERLLLEHAGQTDIFDESAALEIVDEYVYLGRTSRHVGFRERSEPPYPNRMGSVRETPSDLLIQNTLLLEDQSFEQCVLL</sequence>
<evidence type="ECO:0000313" key="3">
    <source>
        <dbReference type="Proteomes" id="UP000838756"/>
    </source>
</evidence>
<protein>
    <submittedName>
        <fullName evidence="2">Jg9412 protein</fullName>
    </submittedName>
</protein>
<gene>
    <name evidence="2" type="primary">jg9412</name>
    <name evidence="2" type="ORF">PAEG_LOCUS1267</name>
</gene>
<proteinExistence type="predicted"/>
<name>A0A8S4QIE0_9NEOP</name>
<dbReference type="AlphaFoldDB" id="A0A8S4QIE0"/>
<reference evidence="2" key="1">
    <citation type="submission" date="2022-03" db="EMBL/GenBank/DDBJ databases">
        <authorList>
            <person name="Lindestad O."/>
        </authorList>
    </citation>
    <scope>NUCLEOTIDE SEQUENCE</scope>
</reference>
<evidence type="ECO:0000313" key="2">
    <source>
        <dbReference type="EMBL" id="CAH2208725.1"/>
    </source>
</evidence>
<feature type="coiled-coil region" evidence="1">
    <location>
        <begin position="47"/>
        <end position="74"/>
    </location>
</feature>